<dbReference type="Gene3D" id="3.40.1210.10">
    <property type="entry name" value="Survival protein SurE-like phosphatase/nucleotidase"/>
    <property type="match status" value="1"/>
</dbReference>
<feature type="binding site" evidence="9">
    <location>
        <position position="39"/>
    </location>
    <ligand>
        <name>a divalent metal cation</name>
        <dbReference type="ChEBI" id="CHEBI:60240"/>
    </ligand>
</feature>
<evidence type="ECO:0000256" key="2">
    <source>
        <dbReference type="ARBA" id="ARBA00001946"/>
    </source>
</evidence>
<comment type="cofactor">
    <cofactor evidence="2">
        <name>Mg(2+)</name>
        <dbReference type="ChEBI" id="CHEBI:18420"/>
    </cofactor>
</comment>
<evidence type="ECO:0000256" key="5">
    <source>
        <dbReference type="ARBA" id="ARBA00022490"/>
    </source>
</evidence>
<dbReference type="GO" id="GO:0005737">
    <property type="term" value="C:cytoplasm"/>
    <property type="evidence" value="ECO:0007669"/>
    <property type="project" value="UniProtKB-SubCell"/>
</dbReference>
<keyword evidence="8 9" id="KW-0378">Hydrolase</keyword>
<evidence type="ECO:0000256" key="3">
    <source>
        <dbReference type="ARBA" id="ARBA00004496"/>
    </source>
</evidence>
<dbReference type="GO" id="GO:0004309">
    <property type="term" value="F:exopolyphosphatase activity"/>
    <property type="evidence" value="ECO:0007669"/>
    <property type="project" value="TreeGrafter"/>
</dbReference>
<dbReference type="NCBIfam" id="NF001489">
    <property type="entry name" value="PRK00346.1-3"/>
    <property type="match status" value="1"/>
</dbReference>
<comment type="function">
    <text evidence="9">Nucleotidase that shows phosphatase activity on nucleoside 5'-monophosphates.</text>
</comment>
<name>A0A8B6X6J0_9BURK</name>
<proteinExistence type="inferred from homology"/>
<feature type="binding site" evidence="9">
    <location>
        <position position="8"/>
    </location>
    <ligand>
        <name>a divalent metal cation</name>
        <dbReference type="ChEBI" id="CHEBI:60240"/>
    </ligand>
</feature>
<reference evidence="12" key="1">
    <citation type="submission" date="2025-08" db="UniProtKB">
        <authorList>
            <consortium name="RefSeq"/>
        </authorList>
    </citation>
    <scope>IDENTIFICATION</scope>
</reference>
<evidence type="ECO:0000313" key="12">
    <source>
        <dbReference type="RefSeq" id="WP_028312855.1"/>
    </source>
</evidence>
<dbReference type="GO" id="GO:0008253">
    <property type="term" value="F:5'-nucleotidase activity"/>
    <property type="evidence" value="ECO:0007669"/>
    <property type="project" value="UniProtKB-UniRule"/>
</dbReference>
<dbReference type="InterPro" id="IPR036523">
    <property type="entry name" value="SurE-like_sf"/>
</dbReference>
<dbReference type="PANTHER" id="PTHR30457">
    <property type="entry name" value="5'-NUCLEOTIDASE SURE"/>
    <property type="match status" value="1"/>
</dbReference>
<dbReference type="NCBIfam" id="TIGR00087">
    <property type="entry name" value="surE"/>
    <property type="match status" value="1"/>
</dbReference>
<dbReference type="SUPFAM" id="SSF64167">
    <property type="entry name" value="SurE-like"/>
    <property type="match status" value="1"/>
</dbReference>
<dbReference type="InterPro" id="IPR002828">
    <property type="entry name" value="SurE-like_Pase/nucleotidase"/>
</dbReference>
<dbReference type="RefSeq" id="WP_028312855.1">
    <property type="nucleotide sequence ID" value="NZ_KI519499.1"/>
</dbReference>
<dbReference type="EC" id="3.1.3.5" evidence="9"/>
<organism evidence="11 12">
    <name type="scientific">Derxia gummosa DSM 723</name>
    <dbReference type="NCBI Taxonomy" id="1121388"/>
    <lineage>
        <taxon>Bacteria</taxon>
        <taxon>Pseudomonadati</taxon>
        <taxon>Pseudomonadota</taxon>
        <taxon>Betaproteobacteria</taxon>
        <taxon>Burkholderiales</taxon>
        <taxon>Alcaligenaceae</taxon>
        <taxon>Derxia</taxon>
    </lineage>
</organism>
<dbReference type="Proteomes" id="UP000675920">
    <property type="component" value="Unplaced"/>
</dbReference>
<dbReference type="GO" id="GO:0046872">
    <property type="term" value="F:metal ion binding"/>
    <property type="evidence" value="ECO:0007669"/>
    <property type="project" value="UniProtKB-UniRule"/>
</dbReference>
<dbReference type="Pfam" id="PF01975">
    <property type="entry name" value="SurE"/>
    <property type="match status" value="1"/>
</dbReference>
<keyword evidence="6 9" id="KW-0479">Metal-binding</keyword>
<feature type="binding site" evidence="9">
    <location>
        <position position="9"/>
    </location>
    <ligand>
        <name>a divalent metal cation</name>
        <dbReference type="ChEBI" id="CHEBI:60240"/>
    </ligand>
</feature>
<dbReference type="PANTHER" id="PTHR30457:SF12">
    <property type="entry name" value="5'_3'-NUCLEOTIDASE SURE"/>
    <property type="match status" value="1"/>
</dbReference>
<dbReference type="GO" id="GO:0000166">
    <property type="term" value="F:nucleotide binding"/>
    <property type="evidence" value="ECO:0007669"/>
    <property type="project" value="UniProtKB-KW"/>
</dbReference>
<keyword evidence="11" id="KW-1185">Reference proteome</keyword>
<dbReference type="GO" id="GO:0008254">
    <property type="term" value="F:3'-nucleotidase activity"/>
    <property type="evidence" value="ECO:0007669"/>
    <property type="project" value="TreeGrafter"/>
</dbReference>
<evidence type="ECO:0000256" key="1">
    <source>
        <dbReference type="ARBA" id="ARBA00000815"/>
    </source>
</evidence>
<dbReference type="AlphaFoldDB" id="A0A8B6X6J0"/>
<feature type="binding site" evidence="9">
    <location>
        <position position="92"/>
    </location>
    <ligand>
        <name>a divalent metal cation</name>
        <dbReference type="ChEBI" id="CHEBI:60240"/>
    </ligand>
</feature>
<sequence>MRILVSNDDGYSAPGIEALAVALGSFAEVTVVAPDRNRSGASHSLTLDRPLRLTEVGDRRYHVDGTPTDCVHVALTGGLLVAAPDLVVSGINNGANLGDDTMYSGTVAAAMEAYLFGLPAIAFSLCTHDWAGLDRAAEAAAALVRQHVTRPLPAPFLLSVNFPVSADPARCTVTRLGKRHVSEPVIREYDVDGRVMFRIGAVGNVRDAGPGSDFHAVASGLVSVTPLHHDLTHTARLDAVRGWLGA</sequence>
<protein>
    <recommendedName>
        <fullName evidence="9">5'-nucleotidase SurE</fullName>
        <ecNumber evidence="9">3.1.3.5</ecNumber>
    </recommendedName>
    <alternativeName>
        <fullName evidence="9">Nucleoside 5'-monophosphate phosphohydrolase</fullName>
    </alternativeName>
</protein>
<accession>A0A8B6X6J0</accession>
<evidence type="ECO:0000256" key="6">
    <source>
        <dbReference type="ARBA" id="ARBA00022723"/>
    </source>
</evidence>
<dbReference type="NCBIfam" id="NF001490">
    <property type="entry name" value="PRK00346.1-4"/>
    <property type="match status" value="1"/>
</dbReference>
<comment type="cofactor">
    <cofactor evidence="9">
        <name>a divalent metal cation</name>
        <dbReference type="ChEBI" id="CHEBI:60240"/>
    </cofactor>
    <text evidence="9">Binds 1 divalent metal cation per subunit.</text>
</comment>
<dbReference type="OrthoDB" id="9780815at2"/>
<gene>
    <name evidence="9 12" type="primary">surE</name>
</gene>
<dbReference type="InterPro" id="IPR030048">
    <property type="entry name" value="SurE"/>
</dbReference>
<dbReference type="HAMAP" id="MF_00060">
    <property type="entry name" value="SurE"/>
    <property type="match status" value="1"/>
</dbReference>
<feature type="domain" description="Survival protein SurE-like phosphatase/nucleotidase" evidence="10">
    <location>
        <begin position="3"/>
        <end position="182"/>
    </location>
</feature>
<evidence type="ECO:0000256" key="7">
    <source>
        <dbReference type="ARBA" id="ARBA00022741"/>
    </source>
</evidence>
<evidence type="ECO:0000259" key="10">
    <source>
        <dbReference type="Pfam" id="PF01975"/>
    </source>
</evidence>
<evidence type="ECO:0000313" key="11">
    <source>
        <dbReference type="Proteomes" id="UP000675920"/>
    </source>
</evidence>
<evidence type="ECO:0000256" key="4">
    <source>
        <dbReference type="ARBA" id="ARBA00011062"/>
    </source>
</evidence>
<evidence type="ECO:0000256" key="9">
    <source>
        <dbReference type="HAMAP-Rule" id="MF_00060"/>
    </source>
</evidence>
<comment type="similarity">
    <text evidence="4 9">Belongs to the SurE nucleotidase family.</text>
</comment>
<keyword evidence="5 9" id="KW-0963">Cytoplasm</keyword>
<dbReference type="FunFam" id="3.40.1210.10:FF:000001">
    <property type="entry name" value="5'/3'-nucleotidase SurE"/>
    <property type="match status" value="1"/>
</dbReference>
<evidence type="ECO:0000256" key="8">
    <source>
        <dbReference type="ARBA" id="ARBA00022801"/>
    </source>
</evidence>
<comment type="subcellular location">
    <subcellularLocation>
        <location evidence="3 9">Cytoplasm</location>
    </subcellularLocation>
</comment>
<keyword evidence="7 9" id="KW-0547">Nucleotide-binding</keyword>
<comment type="catalytic activity">
    <reaction evidence="1 9">
        <text>a ribonucleoside 5'-phosphate + H2O = a ribonucleoside + phosphate</text>
        <dbReference type="Rhea" id="RHEA:12484"/>
        <dbReference type="ChEBI" id="CHEBI:15377"/>
        <dbReference type="ChEBI" id="CHEBI:18254"/>
        <dbReference type="ChEBI" id="CHEBI:43474"/>
        <dbReference type="ChEBI" id="CHEBI:58043"/>
        <dbReference type="EC" id="3.1.3.5"/>
    </reaction>
</comment>